<evidence type="ECO:0000256" key="2">
    <source>
        <dbReference type="ARBA" id="ARBA00022553"/>
    </source>
</evidence>
<comment type="caution">
    <text evidence="5">The sequence shown here is derived from an EMBL/GenBank/DDBJ whole genome shotgun (WGS) entry which is preliminary data.</text>
</comment>
<dbReference type="AlphaFoldDB" id="A0A927D3E6"/>
<dbReference type="Gene3D" id="2.120.10.30">
    <property type="entry name" value="TolB, C-terminal domain"/>
    <property type="match status" value="1"/>
</dbReference>
<protein>
    <submittedName>
        <fullName evidence="5">Strictosidine synthase family protein</fullName>
    </submittedName>
</protein>
<dbReference type="SUPFAM" id="SSF63829">
    <property type="entry name" value="Calcium-dependent phosphotriesterase"/>
    <property type="match status" value="1"/>
</dbReference>
<evidence type="ECO:0000256" key="1">
    <source>
        <dbReference type="ARBA" id="ARBA00009191"/>
    </source>
</evidence>
<dbReference type="GO" id="GO:0016787">
    <property type="term" value="F:hydrolase activity"/>
    <property type="evidence" value="ECO:0007669"/>
    <property type="project" value="TreeGrafter"/>
</dbReference>
<keyword evidence="6" id="KW-1185">Reference proteome</keyword>
<dbReference type="Pfam" id="PF03088">
    <property type="entry name" value="Str_synth"/>
    <property type="match status" value="1"/>
</dbReference>
<dbReference type="PANTHER" id="PTHR10426:SF88">
    <property type="entry name" value="ADIPOCYTE PLASMA MEMBRANE-ASSOCIATED PROTEIN HEMOMUCIN-RELATED"/>
    <property type="match status" value="1"/>
</dbReference>
<evidence type="ECO:0000313" key="5">
    <source>
        <dbReference type="EMBL" id="MBD3664368.1"/>
    </source>
</evidence>
<dbReference type="PANTHER" id="PTHR10426">
    <property type="entry name" value="STRICTOSIDINE SYNTHASE-RELATED"/>
    <property type="match status" value="1"/>
</dbReference>
<dbReference type="InterPro" id="IPR011042">
    <property type="entry name" value="6-blade_b-propeller_TolB-like"/>
</dbReference>
<keyword evidence="2" id="KW-0597">Phosphoprotein</keyword>
<evidence type="ECO:0000313" key="6">
    <source>
        <dbReference type="Proteomes" id="UP000635142"/>
    </source>
</evidence>
<evidence type="ECO:0000259" key="4">
    <source>
        <dbReference type="Pfam" id="PF03088"/>
    </source>
</evidence>
<dbReference type="InterPro" id="IPR018119">
    <property type="entry name" value="Strictosidine_synth_cons-reg"/>
</dbReference>
<dbReference type="EMBL" id="JACTAG010000002">
    <property type="protein sequence ID" value="MBD3664368.1"/>
    <property type="molecule type" value="Genomic_DNA"/>
</dbReference>
<dbReference type="Proteomes" id="UP000635142">
    <property type="component" value="Unassembled WGS sequence"/>
</dbReference>
<comment type="similarity">
    <text evidence="1">Belongs to the strictosidine synthase family.</text>
</comment>
<dbReference type="RefSeq" id="WP_191075401.1">
    <property type="nucleotide sequence ID" value="NZ_JACTAG010000002.1"/>
</dbReference>
<evidence type="ECO:0000256" key="3">
    <source>
        <dbReference type="ARBA" id="ARBA00023180"/>
    </source>
</evidence>
<accession>A0A927D3E6</accession>
<dbReference type="Pfam" id="PF20067">
    <property type="entry name" value="SSL_N"/>
    <property type="match status" value="1"/>
</dbReference>
<gene>
    <name evidence="5" type="ORF">H9Q16_10575</name>
</gene>
<keyword evidence="3" id="KW-0325">Glycoprotein</keyword>
<name>A0A927D3E6_9RHOB</name>
<feature type="domain" description="Strictosidine synthase conserved region" evidence="4">
    <location>
        <begin position="148"/>
        <end position="241"/>
    </location>
</feature>
<sequence>MFRTLIRMLLVLLVLAIGYLLFWPVPVAPVAWQAPKSTGYTGAYVPNTALADLQKQAILGRHGPEDAAISSNGTIYITTEGGDVLARSPEGNMMVHAETQGRPLGIEVDPDGVVWVADAYLGLTRIGPDGPKVVASQTVEGDPIRYANSLDFAPDGAVWFSDASTKFGAREWGGTLQASYLEILEHGSTGRLLRYDPATGDTAVMLEGISFANGVAMGPTGEWLLFVETGAYAVRRLWIAGERAGEVEDVLTNLPGFPDNIKRDTQGGFLLGLVSRRAPAADLAAPYPFLRKILQRLPVAWRPKAVSYGFILHLDETGRVTKTWQDPSAGYPLTTGAVRAVDGGLWVTSLSADWLGRWDAR</sequence>
<proteinExistence type="inferred from homology"/>
<organism evidence="5 6">
    <name type="scientific">Sulfitobacter aestuariivivens</name>
    <dbReference type="NCBI Taxonomy" id="2766981"/>
    <lineage>
        <taxon>Bacteria</taxon>
        <taxon>Pseudomonadati</taxon>
        <taxon>Pseudomonadota</taxon>
        <taxon>Alphaproteobacteria</taxon>
        <taxon>Rhodobacterales</taxon>
        <taxon>Roseobacteraceae</taxon>
        <taxon>Sulfitobacter</taxon>
    </lineage>
</organism>
<reference evidence="5" key="1">
    <citation type="submission" date="2020-08" db="EMBL/GenBank/DDBJ databases">
        <title>Sulfitobacter aestuariivivens sp. nov., isolated from a tidal flat.</title>
        <authorList>
            <person name="Park S."/>
            <person name="Yoon J.-H."/>
        </authorList>
    </citation>
    <scope>NUCLEOTIDE SEQUENCE</scope>
    <source>
        <strain evidence="5">TSTF-M16</strain>
    </source>
</reference>